<dbReference type="SUPFAM" id="SSF46565">
    <property type="entry name" value="Chaperone J-domain"/>
    <property type="match status" value="1"/>
</dbReference>
<name>A0A382VFE5_9ZZZZ</name>
<evidence type="ECO:0000313" key="1">
    <source>
        <dbReference type="EMBL" id="SVD45262.1"/>
    </source>
</evidence>
<sequence>VTRELTLEPGAAWRLLFESPTISDDLRDARYLDVSKLKLVYRRRVFETHPDRAHVLGGDRATLERQVTSINKAYRVLAALVRQGPVDTALWRHRRASSPVRAPQPVTRTGTKTGREMPYRRLPLGRFMYYSGLISWTVLVDALAWQAERRPLFGQLAVELGYMNRAQLQGLMEHG</sequence>
<dbReference type="AlphaFoldDB" id="A0A382VFE5"/>
<protein>
    <recommendedName>
        <fullName evidence="2">J domain-containing protein</fullName>
    </recommendedName>
</protein>
<dbReference type="Gene3D" id="1.10.287.110">
    <property type="entry name" value="DnaJ domain"/>
    <property type="match status" value="1"/>
</dbReference>
<organism evidence="1">
    <name type="scientific">marine metagenome</name>
    <dbReference type="NCBI Taxonomy" id="408172"/>
    <lineage>
        <taxon>unclassified sequences</taxon>
        <taxon>metagenomes</taxon>
        <taxon>ecological metagenomes</taxon>
    </lineage>
</organism>
<feature type="non-terminal residue" evidence="1">
    <location>
        <position position="1"/>
    </location>
</feature>
<accession>A0A382VFE5</accession>
<dbReference type="InterPro" id="IPR001623">
    <property type="entry name" value="DnaJ_domain"/>
</dbReference>
<proteinExistence type="predicted"/>
<dbReference type="EMBL" id="UINC01151572">
    <property type="protein sequence ID" value="SVD45262.1"/>
    <property type="molecule type" value="Genomic_DNA"/>
</dbReference>
<dbReference type="CDD" id="cd06257">
    <property type="entry name" value="DnaJ"/>
    <property type="match status" value="1"/>
</dbReference>
<evidence type="ECO:0008006" key="2">
    <source>
        <dbReference type="Google" id="ProtNLM"/>
    </source>
</evidence>
<feature type="non-terminal residue" evidence="1">
    <location>
        <position position="175"/>
    </location>
</feature>
<reference evidence="1" key="1">
    <citation type="submission" date="2018-05" db="EMBL/GenBank/DDBJ databases">
        <authorList>
            <person name="Lanie J.A."/>
            <person name="Ng W.-L."/>
            <person name="Kazmierczak K.M."/>
            <person name="Andrzejewski T.M."/>
            <person name="Davidsen T.M."/>
            <person name="Wayne K.J."/>
            <person name="Tettelin H."/>
            <person name="Glass J.I."/>
            <person name="Rusch D."/>
            <person name="Podicherti R."/>
            <person name="Tsui H.-C.T."/>
            <person name="Winkler M.E."/>
        </authorList>
    </citation>
    <scope>NUCLEOTIDE SEQUENCE</scope>
</reference>
<dbReference type="InterPro" id="IPR036869">
    <property type="entry name" value="J_dom_sf"/>
</dbReference>
<gene>
    <name evidence="1" type="ORF">METZ01_LOCUS398116</name>
</gene>